<dbReference type="EMBL" id="FOLH01000004">
    <property type="protein sequence ID" value="SFC28159.1"/>
    <property type="molecule type" value="Genomic_DNA"/>
</dbReference>
<evidence type="ECO:0008006" key="3">
    <source>
        <dbReference type="Google" id="ProtNLM"/>
    </source>
</evidence>
<protein>
    <recommendedName>
        <fullName evidence="3">GNAT family N-acetyltransferase</fullName>
    </recommendedName>
</protein>
<accession>A0A1I1HVI2</accession>
<dbReference type="PANTHER" id="PTHR47017">
    <property type="entry name" value="ACYL-COA"/>
    <property type="match status" value="1"/>
</dbReference>
<evidence type="ECO:0000313" key="2">
    <source>
        <dbReference type="Proteomes" id="UP000199058"/>
    </source>
</evidence>
<evidence type="ECO:0000313" key="1">
    <source>
        <dbReference type="EMBL" id="SFC28159.1"/>
    </source>
</evidence>
<gene>
    <name evidence="1" type="ORF">SAMN05660443_2056</name>
</gene>
<dbReference type="STRING" id="1122252.SAMN05660443_2056"/>
<sequence>MICRWHASICELPTTSWQQLDSSGGYPFLRREFLETLETSGCVSRATGWEPWHASVWEGDQLLAVMPSYRKYHSRGEYVFDFQWAEAYRHFPDPMTGLRGRDYYPKLLTAVPFTPASGPRLLMAKGVEVQAVLKCLLEAIQQQLTAIGEPGASLSSWHLLFPDQQQLASLQATWPETLLERHGCQFHWFNRGYEDFDAFLAAMTSKRRKEIRRERRKVEAQELTLERFSGAAITQQMLRQFFGFYQMTYHLRGQHPYLTEEFFVELLKGMSDSLMLVLAEYQGQKVAGALFFEDATTLYGRYWGALVDADCLHFEACYYQGIEYAIERGLQRFDPGTQGEHKIPRGFEPVMTHSLHALPDPGFAAAVKEFLGRERLAVADYAEQARQLLPFRKS</sequence>
<dbReference type="Proteomes" id="UP000199058">
    <property type="component" value="Unassembled WGS sequence"/>
</dbReference>
<dbReference type="PANTHER" id="PTHR47017:SF1">
    <property type="entry name" value="ACYL-COA"/>
    <property type="match status" value="1"/>
</dbReference>
<dbReference type="OrthoDB" id="9776898at2"/>
<proteinExistence type="predicted"/>
<dbReference type="Pfam" id="PF04339">
    <property type="entry name" value="FemAB_like"/>
    <property type="match status" value="1"/>
</dbReference>
<keyword evidence="2" id="KW-1185">Reference proteome</keyword>
<dbReference type="RefSeq" id="WP_091962992.1">
    <property type="nucleotide sequence ID" value="NZ_FOLH01000004.1"/>
</dbReference>
<dbReference type="Gene3D" id="3.40.630.30">
    <property type="match status" value="1"/>
</dbReference>
<dbReference type="InterPro" id="IPR016181">
    <property type="entry name" value="Acyl_CoA_acyltransferase"/>
</dbReference>
<name>A0A1I1HVI2_9GAMM</name>
<dbReference type="InterPro" id="IPR007434">
    <property type="entry name" value="FemAB-like"/>
</dbReference>
<reference evidence="1 2" key="1">
    <citation type="submission" date="2016-10" db="EMBL/GenBank/DDBJ databases">
        <authorList>
            <person name="de Groot N.N."/>
        </authorList>
    </citation>
    <scope>NUCLEOTIDE SEQUENCE [LARGE SCALE GENOMIC DNA]</scope>
    <source>
        <strain evidence="1 2">DSM 18438</strain>
    </source>
</reference>
<dbReference type="SUPFAM" id="SSF55729">
    <property type="entry name" value="Acyl-CoA N-acyltransferases (Nat)"/>
    <property type="match status" value="1"/>
</dbReference>
<dbReference type="AlphaFoldDB" id="A0A1I1HVI2"/>
<organism evidence="1 2">
    <name type="scientific">Marinospirillum celere</name>
    <dbReference type="NCBI Taxonomy" id="1122252"/>
    <lineage>
        <taxon>Bacteria</taxon>
        <taxon>Pseudomonadati</taxon>
        <taxon>Pseudomonadota</taxon>
        <taxon>Gammaproteobacteria</taxon>
        <taxon>Oceanospirillales</taxon>
        <taxon>Oceanospirillaceae</taxon>
        <taxon>Marinospirillum</taxon>
    </lineage>
</organism>